<evidence type="ECO:0000259" key="5">
    <source>
        <dbReference type="Pfam" id="PF04542"/>
    </source>
</evidence>
<dbReference type="EMBL" id="CP056775">
    <property type="protein sequence ID" value="QRR04135.1"/>
    <property type="molecule type" value="Genomic_DNA"/>
</dbReference>
<evidence type="ECO:0000256" key="2">
    <source>
        <dbReference type="ARBA" id="ARBA00023015"/>
    </source>
</evidence>
<dbReference type="NCBIfam" id="TIGR02937">
    <property type="entry name" value="sigma70-ECF"/>
    <property type="match status" value="1"/>
</dbReference>
<dbReference type="InterPro" id="IPR013325">
    <property type="entry name" value="RNA_pol_sigma_r2"/>
</dbReference>
<keyword evidence="2" id="KW-0805">Transcription regulation</keyword>
<evidence type="ECO:0000313" key="8">
    <source>
        <dbReference type="Proteomes" id="UP000612680"/>
    </source>
</evidence>
<protein>
    <submittedName>
        <fullName evidence="7">Sigma-70 family RNA polymerase sigma factor</fullName>
    </submittedName>
</protein>
<dbReference type="InterPro" id="IPR007627">
    <property type="entry name" value="RNA_pol_sigma70_r2"/>
</dbReference>
<dbReference type="InterPro" id="IPR036388">
    <property type="entry name" value="WH-like_DNA-bd_sf"/>
</dbReference>
<dbReference type="Pfam" id="PF04542">
    <property type="entry name" value="Sigma70_r2"/>
    <property type="match status" value="1"/>
</dbReference>
<dbReference type="Proteomes" id="UP000612680">
    <property type="component" value="Chromosome"/>
</dbReference>
<dbReference type="InterPro" id="IPR039425">
    <property type="entry name" value="RNA_pol_sigma-70-like"/>
</dbReference>
<keyword evidence="8" id="KW-1185">Reference proteome</keyword>
<evidence type="ECO:0000313" key="7">
    <source>
        <dbReference type="EMBL" id="QRR04135.1"/>
    </source>
</evidence>
<keyword evidence="3" id="KW-0731">Sigma factor</keyword>
<keyword evidence="4" id="KW-0804">Transcription</keyword>
<accession>A0ABX7IE97</accession>
<dbReference type="SUPFAM" id="SSF88659">
    <property type="entry name" value="Sigma3 and sigma4 domains of RNA polymerase sigma factors"/>
    <property type="match status" value="1"/>
</dbReference>
<dbReference type="InterPro" id="IPR013249">
    <property type="entry name" value="RNA_pol_sigma70_r4_t2"/>
</dbReference>
<organism evidence="7 8">
    <name type="scientific">Dyadobacter sandarakinus</name>
    <dbReference type="NCBI Taxonomy" id="2747268"/>
    <lineage>
        <taxon>Bacteria</taxon>
        <taxon>Pseudomonadati</taxon>
        <taxon>Bacteroidota</taxon>
        <taxon>Cytophagia</taxon>
        <taxon>Cytophagales</taxon>
        <taxon>Spirosomataceae</taxon>
        <taxon>Dyadobacter</taxon>
    </lineage>
</organism>
<evidence type="ECO:0000256" key="1">
    <source>
        <dbReference type="ARBA" id="ARBA00010641"/>
    </source>
</evidence>
<reference evidence="7 8" key="1">
    <citation type="submission" date="2020-06" db="EMBL/GenBank/DDBJ databases">
        <title>Dyadobacter sandarakinus sp. nov., isolated from the soil of the Arctic Yellow River Station.</title>
        <authorList>
            <person name="Zhang Y."/>
            <person name="Peng F."/>
        </authorList>
    </citation>
    <scope>NUCLEOTIDE SEQUENCE [LARGE SCALE GENOMIC DNA]</scope>
    <source>
        <strain evidence="7 8">Q3-56</strain>
    </source>
</reference>
<comment type="similarity">
    <text evidence="1">Belongs to the sigma-70 factor family. ECF subfamily.</text>
</comment>
<name>A0ABX7IE97_9BACT</name>
<dbReference type="InterPro" id="IPR013324">
    <property type="entry name" value="RNA_pol_sigma_r3/r4-like"/>
</dbReference>
<evidence type="ECO:0000256" key="4">
    <source>
        <dbReference type="ARBA" id="ARBA00023163"/>
    </source>
</evidence>
<dbReference type="Gene3D" id="1.10.10.10">
    <property type="entry name" value="Winged helix-like DNA-binding domain superfamily/Winged helix DNA-binding domain"/>
    <property type="match status" value="1"/>
</dbReference>
<dbReference type="PANTHER" id="PTHR43133:SF46">
    <property type="entry name" value="RNA POLYMERASE SIGMA-70 FACTOR ECF SUBFAMILY"/>
    <property type="match status" value="1"/>
</dbReference>
<feature type="domain" description="RNA polymerase sigma-70 region 2" evidence="5">
    <location>
        <begin position="28"/>
        <end position="94"/>
    </location>
</feature>
<gene>
    <name evidence="7" type="ORF">HWI92_10365</name>
</gene>
<dbReference type="Pfam" id="PF08281">
    <property type="entry name" value="Sigma70_r4_2"/>
    <property type="match status" value="1"/>
</dbReference>
<evidence type="ECO:0000259" key="6">
    <source>
        <dbReference type="Pfam" id="PF08281"/>
    </source>
</evidence>
<feature type="domain" description="RNA polymerase sigma factor 70 region 4 type 2" evidence="6">
    <location>
        <begin position="123"/>
        <end position="168"/>
    </location>
</feature>
<dbReference type="PANTHER" id="PTHR43133">
    <property type="entry name" value="RNA POLYMERASE ECF-TYPE SIGMA FACTO"/>
    <property type="match status" value="1"/>
</dbReference>
<proteinExistence type="inferred from homology"/>
<dbReference type="InterPro" id="IPR014284">
    <property type="entry name" value="RNA_pol_sigma-70_dom"/>
</dbReference>
<dbReference type="SUPFAM" id="SSF88946">
    <property type="entry name" value="Sigma2 domain of RNA polymerase sigma factors"/>
    <property type="match status" value="1"/>
</dbReference>
<dbReference type="CDD" id="cd06171">
    <property type="entry name" value="Sigma70_r4"/>
    <property type="match status" value="1"/>
</dbReference>
<evidence type="ECO:0000256" key="3">
    <source>
        <dbReference type="ARBA" id="ARBA00023082"/>
    </source>
</evidence>
<dbReference type="Gene3D" id="1.10.1740.10">
    <property type="match status" value="1"/>
</dbReference>
<sequence>MSYLIAMHRESEILKQVSRGDERAFAALFNHYHQRLGLHIYKITRSEDLAEEVVQDVFLKIWMNRELLATVDNFPVYLYVISRNAALNCLKKAAHESARIEDVDLHLETMVAEVSEEDHRYLLIDEAIDQLPPRQKQVYLLSRHERLSYAEIAMQLDLSKESVKKYLQIATKSISSYIRKKLVMSCLIVAQYFFTK</sequence>